<dbReference type="Proteomes" id="UP000663828">
    <property type="component" value="Unassembled WGS sequence"/>
</dbReference>
<organism evidence="2 3">
    <name type="scientific">Adineta ricciae</name>
    <name type="common">Rotifer</name>
    <dbReference type="NCBI Taxonomy" id="249248"/>
    <lineage>
        <taxon>Eukaryota</taxon>
        <taxon>Metazoa</taxon>
        <taxon>Spiralia</taxon>
        <taxon>Gnathifera</taxon>
        <taxon>Rotifera</taxon>
        <taxon>Eurotatoria</taxon>
        <taxon>Bdelloidea</taxon>
        <taxon>Adinetida</taxon>
        <taxon>Adinetidae</taxon>
        <taxon>Adineta</taxon>
    </lineage>
</organism>
<evidence type="ECO:0000256" key="1">
    <source>
        <dbReference type="SAM" id="MobiDB-lite"/>
    </source>
</evidence>
<evidence type="ECO:0000313" key="3">
    <source>
        <dbReference type="Proteomes" id="UP000663828"/>
    </source>
</evidence>
<name>A0A815BXX2_ADIRI</name>
<accession>A0A815BXX2</accession>
<keyword evidence="3" id="KW-1185">Reference proteome</keyword>
<feature type="compositionally biased region" description="Basic and acidic residues" evidence="1">
    <location>
        <begin position="65"/>
        <end position="89"/>
    </location>
</feature>
<protein>
    <submittedName>
        <fullName evidence="2">Uncharacterized protein</fullName>
    </submittedName>
</protein>
<feature type="compositionally biased region" description="Basic and acidic residues" evidence="1">
    <location>
        <begin position="96"/>
        <end position="107"/>
    </location>
</feature>
<gene>
    <name evidence="2" type="ORF">XAT740_LOCUS27561</name>
</gene>
<reference evidence="2" key="1">
    <citation type="submission" date="2021-02" db="EMBL/GenBank/DDBJ databases">
        <authorList>
            <person name="Nowell W R."/>
        </authorList>
    </citation>
    <scope>NUCLEOTIDE SEQUENCE</scope>
</reference>
<sequence>MASNLTRTLLSGSRIGQTNFLRKLSSKGSGSNDNPSGGYGGSGPSSQETGAKERSSPSSQSSGNDFDKDKTQNMKDITKKATEWIKETKQSLSSDSDLKKDSDSDKKKNSHVS</sequence>
<evidence type="ECO:0000313" key="2">
    <source>
        <dbReference type="EMBL" id="CAF1276100.1"/>
    </source>
</evidence>
<comment type="caution">
    <text evidence="2">The sequence shown here is derived from an EMBL/GenBank/DDBJ whole genome shotgun (WGS) entry which is preliminary data.</text>
</comment>
<feature type="compositionally biased region" description="Low complexity" evidence="1">
    <location>
        <begin position="26"/>
        <end position="36"/>
    </location>
</feature>
<feature type="region of interest" description="Disordered" evidence="1">
    <location>
        <begin position="1"/>
        <end position="113"/>
    </location>
</feature>
<proteinExistence type="predicted"/>
<dbReference type="EMBL" id="CAJNOR010002308">
    <property type="protein sequence ID" value="CAF1276100.1"/>
    <property type="molecule type" value="Genomic_DNA"/>
</dbReference>
<feature type="compositionally biased region" description="Polar residues" evidence="1">
    <location>
        <begin position="1"/>
        <end position="20"/>
    </location>
</feature>
<dbReference type="AlphaFoldDB" id="A0A815BXX2"/>